<keyword evidence="4 7" id="KW-0472">Membrane</keyword>
<dbReference type="NCBIfam" id="TIGR00247">
    <property type="entry name" value="endolytic transglycosylase MltG"/>
    <property type="match status" value="1"/>
</dbReference>
<evidence type="ECO:0000256" key="5">
    <source>
        <dbReference type="ARBA" id="ARBA00023239"/>
    </source>
</evidence>
<comment type="catalytic activity">
    <reaction evidence="7">
        <text>a peptidoglycan chain = a peptidoglycan chain with N-acetyl-1,6-anhydromuramyl-[peptide] at the reducing end + a peptidoglycan chain with N-acetylglucosamine at the non-reducing end.</text>
        <dbReference type="EC" id="4.2.2.29"/>
    </reaction>
</comment>
<feature type="site" description="Important for catalytic activity" evidence="7">
    <location>
        <position position="232"/>
    </location>
</feature>
<keyword evidence="3 7" id="KW-1133">Transmembrane helix</keyword>
<keyword evidence="2 7" id="KW-0812">Transmembrane</keyword>
<dbReference type="GO" id="GO:0071555">
    <property type="term" value="P:cell wall organization"/>
    <property type="evidence" value="ECO:0007669"/>
    <property type="project" value="UniProtKB-KW"/>
</dbReference>
<comment type="caution">
    <text evidence="8">The sequence shown here is derived from an EMBL/GenBank/DDBJ whole genome shotgun (WGS) entry which is preliminary data.</text>
</comment>
<dbReference type="EMBL" id="NIQC01000018">
    <property type="protein sequence ID" value="OWZ83433.1"/>
    <property type="molecule type" value="Genomic_DNA"/>
</dbReference>
<dbReference type="Gene3D" id="3.30.1490.480">
    <property type="entry name" value="Endolytic murein transglycosylase"/>
    <property type="match status" value="2"/>
</dbReference>
<gene>
    <name evidence="7" type="primary">mltG</name>
    <name evidence="8" type="ORF">CDO51_08565</name>
</gene>
<dbReference type="Gene3D" id="3.30.160.60">
    <property type="entry name" value="Classic Zinc Finger"/>
    <property type="match status" value="1"/>
</dbReference>
<dbReference type="OrthoDB" id="9814591at2"/>
<name>A0A226BWP3_9FIRM</name>
<keyword evidence="6 7" id="KW-0961">Cell wall biogenesis/degradation</keyword>
<comment type="function">
    <text evidence="7">Functions as a peptidoglycan terminase that cleaves nascent peptidoglycan strands endolytically to terminate their elongation.</text>
</comment>
<keyword evidence="1 7" id="KW-1003">Cell membrane</keyword>
<dbReference type="RefSeq" id="WP_089023863.1">
    <property type="nucleotide sequence ID" value="NZ_NIQC01000018.1"/>
</dbReference>
<sequence>MVQLIIRKKLQNTRDQLLVIGFLLMLGISGIYFYVVNALQPVEVDDTEIIIQSGTNMDEVSEILEEKEVVRNATIFRFYAIYNNYDGKIQAGEYLFTGKLSPDEILEKMIHGDVIDRSIRFTIPEGLRVDQVARRLEDQGLGDKEKYIELFSSDDWDYWFLEDFDEGVKFPVEGFLYPETYNVNADATEKEVVKKMLDQFDKMFTEKYERKMENRDVSVVDLMTLASIVEREAVRDDERERIAGVFYNRLENNMRLESCATVEYIIQENKPVLSYEDTQIESPYNTYRNNDLPPGPIASPSSSSIEAVLNPEEHEYLFFVSKLDGSGKHVFSKTYQEHEVQRTIQIQE</sequence>
<organism evidence="8 9">
    <name type="scientific">Natranaerobius trueperi</name>
    <dbReference type="NCBI Taxonomy" id="759412"/>
    <lineage>
        <taxon>Bacteria</taxon>
        <taxon>Bacillati</taxon>
        <taxon>Bacillota</taxon>
        <taxon>Clostridia</taxon>
        <taxon>Natranaerobiales</taxon>
        <taxon>Natranaerobiaceae</taxon>
        <taxon>Natranaerobius</taxon>
    </lineage>
</organism>
<reference evidence="8 9" key="1">
    <citation type="submission" date="2017-06" db="EMBL/GenBank/DDBJ databases">
        <title>Draft Genome Sequence of Natranaerobius trueperi halophilic, alkalithermophilic bacteria from soda lakes.</title>
        <authorList>
            <person name="Zhao B."/>
        </authorList>
    </citation>
    <scope>NUCLEOTIDE SEQUENCE [LARGE SCALE GENOMIC DNA]</scope>
    <source>
        <strain evidence="8 9">DSM 18760</strain>
    </source>
</reference>
<dbReference type="GO" id="GO:0005886">
    <property type="term" value="C:plasma membrane"/>
    <property type="evidence" value="ECO:0007669"/>
    <property type="project" value="UniProtKB-SubCell"/>
</dbReference>
<dbReference type="HAMAP" id="MF_02065">
    <property type="entry name" value="MltG"/>
    <property type="match status" value="1"/>
</dbReference>
<comment type="similarity">
    <text evidence="7">Belongs to the transglycosylase MltG family.</text>
</comment>
<evidence type="ECO:0000256" key="6">
    <source>
        <dbReference type="ARBA" id="ARBA00023316"/>
    </source>
</evidence>
<dbReference type="InterPro" id="IPR003770">
    <property type="entry name" value="MLTG-like"/>
</dbReference>
<keyword evidence="5 7" id="KW-0456">Lyase</keyword>
<dbReference type="PANTHER" id="PTHR30518:SF2">
    <property type="entry name" value="ENDOLYTIC MUREIN TRANSGLYCOSYLASE"/>
    <property type="match status" value="1"/>
</dbReference>
<dbReference type="Proteomes" id="UP000214588">
    <property type="component" value="Unassembled WGS sequence"/>
</dbReference>
<feature type="transmembrane region" description="Helical" evidence="7">
    <location>
        <begin position="17"/>
        <end position="35"/>
    </location>
</feature>
<evidence type="ECO:0000313" key="8">
    <source>
        <dbReference type="EMBL" id="OWZ83433.1"/>
    </source>
</evidence>
<accession>A0A226BWP3</accession>
<evidence type="ECO:0000256" key="1">
    <source>
        <dbReference type="ARBA" id="ARBA00022475"/>
    </source>
</evidence>
<evidence type="ECO:0000313" key="9">
    <source>
        <dbReference type="Proteomes" id="UP000214588"/>
    </source>
</evidence>
<comment type="subcellular location">
    <subcellularLocation>
        <location evidence="7">Cell membrane</location>
        <topology evidence="7">Single-pass membrane protein</topology>
    </subcellularLocation>
</comment>
<dbReference type="Pfam" id="PF02618">
    <property type="entry name" value="YceG"/>
    <property type="match status" value="1"/>
</dbReference>
<dbReference type="GO" id="GO:0008932">
    <property type="term" value="F:lytic endotransglycosylase activity"/>
    <property type="evidence" value="ECO:0007669"/>
    <property type="project" value="UniProtKB-UniRule"/>
</dbReference>
<evidence type="ECO:0000256" key="4">
    <source>
        <dbReference type="ARBA" id="ARBA00023136"/>
    </source>
</evidence>
<dbReference type="EC" id="4.2.2.29" evidence="7"/>
<dbReference type="AlphaFoldDB" id="A0A226BWP3"/>
<proteinExistence type="inferred from homology"/>
<evidence type="ECO:0000256" key="3">
    <source>
        <dbReference type="ARBA" id="ARBA00022989"/>
    </source>
</evidence>
<protein>
    <recommendedName>
        <fullName evidence="7">Endolytic murein transglycosylase</fullName>
        <ecNumber evidence="7">4.2.2.29</ecNumber>
    </recommendedName>
    <alternativeName>
        <fullName evidence="7">Peptidoglycan lytic transglycosylase</fullName>
    </alternativeName>
    <alternativeName>
        <fullName evidence="7">Peptidoglycan polymerization terminase</fullName>
    </alternativeName>
</protein>
<evidence type="ECO:0000256" key="2">
    <source>
        <dbReference type="ARBA" id="ARBA00022692"/>
    </source>
</evidence>
<dbReference type="GO" id="GO:0009252">
    <property type="term" value="P:peptidoglycan biosynthetic process"/>
    <property type="evidence" value="ECO:0007669"/>
    <property type="project" value="UniProtKB-UniRule"/>
</dbReference>
<dbReference type="CDD" id="cd08010">
    <property type="entry name" value="MltG_like"/>
    <property type="match status" value="1"/>
</dbReference>
<evidence type="ECO:0000256" key="7">
    <source>
        <dbReference type="HAMAP-Rule" id="MF_02065"/>
    </source>
</evidence>
<keyword evidence="9" id="KW-1185">Reference proteome</keyword>
<dbReference type="PANTHER" id="PTHR30518">
    <property type="entry name" value="ENDOLYTIC MUREIN TRANSGLYCOSYLASE"/>
    <property type="match status" value="1"/>
</dbReference>